<dbReference type="EMBL" id="CP065938">
    <property type="protein sequence ID" value="UWX06593.1"/>
    <property type="molecule type" value="Genomic_DNA"/>
</dbReference>
<gene>
    <name evidence="10" type="ORF">JBF11_04615</name>
</gene>
<evidence type="ECO:0000256" key="4">
    <source>
        <dbReference type="ARBA" id="ARBA00022475"/>
    </source>
</evidence>
<dbReference type="InterPro" id="IPR027463">
    <property type="entry name" value="AcrB_DN_DC_subdom"/>
</dbReference>
<evidence type="ECO:0000256" key="6">
    <source>
        <dbReference type="ARBA" id="ARBA00022692"/>
    </source>
</evidence>
<feature type="transmembrane region" description="Helical" evidence="9">
    <location>
        <begin position="871"/>
        <end position="888"/>
    </location>
</feature>
<evidence type="ECO:0000313" key="11">
    <source>
        <dbReference type="Proteomes" id="UP001058120"/>
    </source>
</evidence>
<feature type="transmembrane region" description="Helical" evidence="9">
    <location>
        <begin position="921"/>
        <end position="945"/>
    </location>
</feature>
<evidence type="ECO:0000256" key="9">
    <source>
        <dbReference type="SAM" id="Phobius"/>
    </source>
</evidence>
<feature type="transmembrane region" description="Helical" evidence="9">
    <location>
        <begin position="1007"/>
        <end position="1033"/>
    </location>
</feature>
<keyword evidence="7 9" id="KW-1133">Transmembrane helix</keyword>
<reference evidence="10" key="1">
    <citation type="submission" date="2020-12" db="EMBL/GenBank/DDBJ databases">
        <title>Taurinivorans muris gen. nov., sp. nov., fundamental and realized metabolic niche of a ubiquitous sulfidogenic bacterium in the murine intestine.</title>
        <authorList>
            <person name="Ye H."/>
            <person name="Hanson B.T."/>
            <person name="Loy A."/>
        </authorList>
    </citation>
    <scope>NUCLEOTIDE SEQUENCE</scope>
    <source>
        <strain evidence="10">LT0009</strain>
    </source>
</reference>
<evidence type="ECO:0000256" key="3">
    <source>
        <dbReference type="ARBA" id="ARBA00022448"/>
    </source>
</evidence>
<feature type="transmembrane region" description="Helical" evidence="9">
    <location>
        <begin position="340"/>
        <end position="359"/>
    </location>
</feature>
<dbReference type="SUPFAM" id="SSF82714">
    <property type="entry name" value="Multidrug efflux transporter AcrB TolC docking domain, DN and DC subdomains"/>
    <property type="match status" value="2"/>
</dbReference>
<dbReference type="SUPFAM" id="SSF82693">
    <property type="entry name" value="Multidrug efflux transporter AcrB pore domain, PN1, PN2, PC1 and PC2 subdomains"/>
    <property type="match status" value="4"/>
</dbReference>
<keyword evidence="3" id="KW-0813">Transport</keyword>
<dbReference type="RefSeq" id="WP_334316203.1">
    <property type="nucleotide sequence ID" value="NZ_CP065938.1"/>
</dbReference>
<proteinExistence type="inferred from homology"/>
<feature type="transmembrane region" description="Helical" evidence="9">
    <location>
        <begin position="366"/>
        <end position="389"/>
    </location>
</feature>
<feature type="transmembrane region" description="Helical" evidence="9">
    <location>
        <begin position="12"/>
        <end position="33"/>
    </location>
</feature>
<dbReference type="NCBIfam" id="TIGR00915">
    <property type="entry name" value="2A0602"/>
    <property type="match status" value="1"/>
</dbReference>
<evidence type="ECO:0000256" key="8">
    <source>
        <dbReference type="ARBA" id="ARBA00023136"/>
    </source>
</evidence>
<keyword evidence="5" id="KW-0997">Cell inner membrane</keyword>
<dbReference type="Proteomes" id="UP001058120">
    <property type="component" value="Chromosome"/>
</dbReference>
<feature type="transmembrane region" description="Helical" evidence="9">
    <location>
        <begin position="395"/>
        <end position="416"/>
    </location>
</feature>
<evidence type="ECO:0000256" key="7">
    <source>
        <dbReference type="ARBA" id="ARBA00022989"/>
    </source>
</evidence>
<comment type="subcellular location">
    <subcellularLocation>
        <location evidence="1">Cell inner membrane</location>
        <topology evidence="1">Multi-pass membrane protein</topology>
    </subcellularLocation>
</comment>
<accession>A0ABY5Y5V8</accession>
<dbReference type="Gene3D" id="3.30.70.1440">
    <property type="entry name" value="Multidrug efflux transporter AcrB pore domain"/>
    <property type="match status" value="1"/>
</dbReference>
<dbReference type="NCBIfam" id="NF000282">
    <property type="entry name" value="RND_permease_1"/>
    <property type="match status" value="1"/>
</dbReference>
<dbReference type="Pfam" id="PF00873">
    <property type="entry name" value="ACR_tran"/>
    <property type="match status" value="1"/>
</dbReference>
<keyword evidence="4" id="KW-1003">Cell membrane</keyword>
<dbReference type="Gene3D" id="3.30.2090.10">
    <property type="entry name" value="Multidrug efflux transporter AcrB TolC docking domain, DN and DC subdomains"/>
    <property type="match status" value="2"/>
</dbReference>
<sequence length="1044" mass="112600">MARFFIHHPIFAWVLAIITMLSGVLALFLLPVAQYPEVAPPTISIQATYLGASASTTEETVTQVLEQNITGVDNMIYMKSTSDSNGIANISVSFLQGTDSDIAQVQVQNKIQTAISSLPESVQRLGVRIDKGNSNMLMVIALVCKDGSLDSVDLADYMGSYIKDQISRLPGVGSVNLFGDEYAMRIWLDPQRLYDYNMSASDVVAAISAQNAQVTAGQLGSLPAEENAQINVVIKGQNLLQSVEEFENILLRVDSEGRSVFLKDVARVEIGSASYNTTSQLTLNSSGAMGISLASGSNALDTAKVVNAKLDELRQFLPDNMELLVPYDTTPPITASVENVVHTLFEAIVLVFLIMYLFLQNIRATIIPTIAVPVVLLGTFAILLVLGFSVNTLSLFAMVLAIGLLVDDAIVVVENVERLMATEKLGPVEAAEKSMEQVSGALIGIVAVLCAVFLPMAFLSGSTGGIYRQFSVTIVTAMLMSLAVAIVFTPALCATILKPHAEEKKVGKFFVWFNDKFDTFTNFYYTKVVSLLRQARKMLFAYGLILAALITMYLNLPTSFLPDEDAGIVIGIVSLPPNSTQAQTLAVLEDMEKYAMENEGDILKNIIVVAGYGMGAQGQNVGVAFISLKDWSERPDKDQSVFAFANRMSARFANDLRGSIFIMVPPAIIELGTSTGFTLELQDNAGLGHEKLIAARNQLMAAAFQNPKIAYVRPTGQEDNVQYEITFDYQKAASLGLSVNEISTNLAIFLGGYYINDFIDRGRIKKVYAQVDSPFRMTPDDLLHLSFRNNQGKMVPFSSIAHVQWVQGAAMLERYNGISSVEIQGVGVPGVTTGEAMAIMEEEVAKLGEGFGLSWTGMSYEEVQAGNQTSIVLAISILVVFLALAALYESWTIPFSVILIVPIGVLGAVLGTFILGLSNDIYFQVGLLATMGLSAKNAIMVVEFAKEIMEKEGKSYRAAAAEAARLRIRPILMTSLAFGLGVIPLLLSSGAGAASQLAVGGAVFFGTVTATALGIFFIPTFFAVVAIAVGLLFKKISVRELLKD</sequence>
<dbReference type="Gene3D" id="3.30.70.1320">
    <property type="entry name" value="Multidrug efflux transporter AcrB pore domain like"/>
    <property type="match status" value="1"/>
</dbReference>
<comment type="similarity">
    <text evidence="2">Belongs to the resistance-nodulation-cell division (RND) (TC 2.A.6) family.</text>
</comment>
<dbReference type="SUPFAM" id="SSF82866">
    <property type="entry name" value="Multidrug efflux transporter AcrB transmembrane domain"/>
    <property type="match status" value="2"/>
</dbReference>
<dbReference type="InterPro" id="IPR004764">
    <property type="entry name" value="MdtF-like"/>
</dbReference>
<keyword evidence="8 9" id="KW-0472">Membrane</keyword>
<keyword evidence="6 9" id="KW-0812">Transmembrane</keyword>
<feature type="transmembrane region" description="Helical" evidence="9">
    <location>
        <begin position="966"/>
        <end position="987"/>
    </location>
</feature>
<protein>
    <submittedName>
        <fullName evidence="10">Efflux RND transporter permease subunit</fullName>
    </submittedName>
</protein>
<feature type="transmembrane region" description="Helical" evidence="9">
    <location>
        <begin position="539"/>
        <end position="556"/>
    </location>
</feature>
<dbReference type="InterPro" id="IPR001036">
    <property type="entry name" value="Acrflvin-R"/>
</dbReference>
<feature type="transmembrane region" description="Helical" evidence="9">
    <location>
        <begin position="895"/>
        <end position="915"/>
    </location>
</feature>
<dbReference type="PANTHER" id="PTHR32063">
    <property type="match status" value="1"/>
</dbReference>
<evidence type="ECO:0000256" key="1">
    <source>
        <dbReference type="ARBA" id="ARBA00004429"/>
    </source>
</evidence>
<feature type="transmembrane region" description="Helical" evidence="9">
    <location>
        <begin position="437"/>
        <end position="458"/>
    </location>
</feature>
<evidence type="ECO:0000256" key="5">
    <source>
        <dbReference type="ARBA" id="ARBA00022519"/>
    </source>
</evidence>
<name>A0ABY5Y5V8_9BACT</name>
<organism evidence="10 11">
    <name type="scientific">Taurinivorans muris</name>
    <dbReference type="NCBI Taxonomy" id="2787751"/>
    <lineage>
        <taxon>Bacteria</taxon>
        <taxon>Pseudomonadati</taxon>
        <taxon>Thermodesulfobacteriota</taxon>
        <taxon>Desulfovibrionia</taxon>
        <taxon>Desulfovibrionales</taxon>
        <taxon>Desulfovibrionaceae</taxon>
        <taxon>Taurinivorans</taxon>
    </lineage>
</organism>
<dbReference type="PANTHER" id="PTHR32063:SF13">
    <property type="entry name" value="MULTIDRUG EFFLUX PUMP SUBUNIT ACRB-RELATED"/>
    <property type="match status" value="1"/>
</dbReference>
<feature type="transmembrane region" description="Helical" evidence="9">
    <location>
        <begin position="470"/>
        <end position="497"/>
    </location>
</feature>
<keyword evidence="11" id="KW-1185">Reference proteome</keyword>
<dbReference type="Gene3D" id="1.20.1640.10">
    <property type="entry name" value="Multidrug efflux transporter AcrB transmembrane domain"/>
    <property type="match status" value="2"/>
</dbReference>
<dbReference type="Gene3D" id="3.30.70.1430">
    <property type="entry name" value="Multidrug efflux transporter AcrB pore domain"/>
    <property type="match status" value="2"/>
</dbReference>
<evidence type="ECO:0000313" key="10">
    <source>
        <dbReference type="EMBL" id="UWX06593.1"/>
    </source>
</evidence>
<dbReference type="PRINTS" id="PR00702">
    <property type="entry name" value="ACRIFLAVINRP"/>
</dbReference>
<evidence type="ECO:0000256" key="2">
    <source>
        <dbReference type="ARBA" id="ARBA00010942"/>
    </source>
</evidence>